<feature type="compositionally biased region" description="Basic and acidic residues" evidence="1">
    <location>
        <begin position="156"/>
        <end position="195"/>
    </location>
</feature>
<protein>
    <submittedName>
        <fullName evidence="3">Uncharacterized protein</fullName>
    </submittedName>
</protein>
<dbReference type="Proteomes" id="UP001144323">
    <property type="component" value="Unassembled WGS sequence"/>
</dbReference>
<proteinExistence type="predicted"/>
<dbReference type="RefSeq" id="WP_281799803.1">
    <property type="nucleotide sequence ID" value="NZ_BSEC01000001.1"/>
</dbReference>
<comment type="caution">
    <text evidence="3">The sequence shown here is derived from an EMBL/GenBank/DDBJ whole genome shotgun (WGS) entry which is preliminary data.</text>
</comment>
<keyword evidence="4" id="KW-1185">Reference proteome</keyword>
<feature type="region of interest" description="Disordered" evidence="1">
    <location>
        <begin position="104"/>
        <end position="232"/>
    </location>
</feature>
<feature type="compositionally biased region" description="Basic and acidic residues" evidence="1">
    <location>
        <begin position="256"/>
        <end position="266"/>
    </location>
</feature>
<evidence type="ECO:0000256" key="1">
    <source>
        <dbReference type="SAM" id="MobiDB-lite"/>
    </source>
</evidence>
<evidence type="ECO:0000313" key="4">
    <source>
        <dbReference type="Proteomes" id="UP001144323"/>
    </source>
</evidence>
<reference evidence="3" key="1">
    <citation type="journal article" date="2023" name="Int. J. Syst. Evol. Microbiol.">
        <title>Methylocystis iwaonis sp. nov., a type II methane-oxidizing bacterium from surface soil of a rice paddy field in Japan, and emended description of the genus Methylocystis (ex Whittenbury et al. 1970) Bowman et al. 1993.</title>
        <authorList>
            <person name="Kaise H."/>
            <person name="Sawadogo J.B."/>
            <person name="Alam M.S."/>
            <person name="Ueno C."/>
            <person name="Dianou D."/>
            <person name="Shinjo R."/>
            <person name="Asakawa S."/>
        </authorList>
    </citation>
    <scope>NUCLEOTIDE SEQUENCE</scope>
    <source>
        <strain evidence="3">LMG27198</strain>
    </source>
</reference>
<dbReference type="AlphaFoldDB" id="A0A9W6GQV0"/>
<feature type="region of interest" description="Disordered" evidence="1">
    <location>
        <begin position="1"/>
        <end position="44"/>
    </location>
</feature>
<keyword evidence="2" id="KW-0472">Membrane</keyword>
<keyword evidence="2" id="KW-0812">Transmembrane</keyword>
<gene>
    <name evidence="3" type="ORF">LMG27198_02400</name>
</gene>
<evidence type="ECO:0000313" key="3">
    <source>
        <dbReference type="EMBL" id="GLI91248.1"/>
    </source>
</evidence>
<feature type="transmembrane region" description="Helical" evidence="2">
    <location>
        <begin position="54"/>
        <end position="75"/>
    </location>
</feature>
<feature type="compositionally biased region" description="Low complexity" evidence="1">
    <location>
        <begin position="205"/>
        <end position="223"/>
    </location>
</feature>
<evidence type="ECO:0000256" key="2">
    <source>
        <dbReference type="SAM" id="Phobius"/>
    </source>
</evidence>
<accession>A0A9W6GQV0</accession>
<name>A0A9W6GQV0_9HYPH</name>
<organism evidence="3 4">
    <name type="scientific">Methylocystis echinoides</name>
    <dbReference type="NCBI Taxonomy" id="29468"/>
    <lineage>
        <taxon>Bacteria</taxon>
        <taxon>Pseudomonadati</taxon>
        <taxon>Pseudomonadota</taxon>
        <taxon>Alphaproteobacteria</taxon>
        <taxon>Hyphomicrobiales</taxon>
        <taxon>Methylocystaceae</taxon>
        <taxon>Methylocystis</taxon>
    </lineage>
</organism>
<sequence>MAAPQPEKSDQATKASSPATGGDGPKPGAAATPNASKPNAAKPVRRAGSLVSRLFFSLVILLMLLGVAGYGALLLRDTDPRIRVAADYVDEGVTQARGLIAGLTGAAPTAEPPRGGVRPTLEKAPLTPQEPGAEPEKSAEAPAPEAPAPDAPAKNAEAKNAEAEIAEAKPAEVKPDEPKAPEARPVEPKAAESKPAEPAPEVKPVEAAPPVAAAAPAPAPVAKAESRDADGFSDRDLINALEGRLDALSDELRGLREKLDAPKNETRAAPVAETPKPAASSDAAAAAVVLAFALQRELEAGRPYAAEIAAFARLGTEPAPAPVLVELAEKGAPTGPALREAFLPLAKKLRAHESHADSGALTDHLLQGASKLVKVRPTGEAQPETLDGKIDRLEAALGHNDFDAAARLFDSLPEEARTDAADFGARLRQRQEAAKAADELLSGVIAALGKK</sequence>
<feature type="region of interest" description="Disordered" evidence="1">
    <location>
        <begin position="256"/>
        <end position="280"/>
    </location>
</feature>
<dbReference type="EMBL" id="BSEC01000001">
    <property type="protein sequence ID" value="GLI91248.1"/>
    <property type="molecule type" value="Genomic_DNA"/>
</dbReference>
<keyword evidence="2" id="KW-1133">Transmembrane helix</keyword>